<proteinExistence type="predicted"/>
<dbReference type="EMBL" id="CAACVS010000114">
    <property type="protein sequence ID" value="VEU37059.1"/>
    <property type="molecule type" value="Genomic_DNA"/>
</dbReference>
<sequence>MYNHTIPTEYPITPARTCQFVMSPNSSERYTIRSRKQCFPMRDDTKNREHKSLDNSGYTMIWMKEFEHPNAYMTFATFTNKLIDDINRNINAWIGSSSSDSSDNGLLFRGTKVSCRSD</sequence>
<protein>
    <submittedName>
        <fullName evidence="1">Uncharacterized protein</fullName>
    </submittedName>
</protein>
<gene>
    <name evidence="1" type="ORF">PSNMU_V1.4_AUG-EV-PASAV3_0039330</name>
</gene>
<organism evidence="1 2">
    <name type="scientific">Pseudo-nitzschia multistriata</name>
    <dbReference type="NCBI Taxonomy" id="183589"/>
    <lineage>
        <taxon>Eukaryota</taxon>
        <taxon>Sar</taxon>
        <taxon>Stramenopiles</taxon>
        <taxon>Ochrophyta</taxon>
        <taxon>Bacillariophyta</taxon>
        <taxon>Bacillariophyceae</taxon>
        <taxon>Bacillariophycidae</taxon>
        <taxon>Bacillariales</taxon>
        <taxon>Bacillariaceae</taxon>
        <taxon>Pseudo-nitzschia</taxon>
    </lineage>
</organism>
<name>A0A448Z522_9STRA</name>
<accession>A0A448Z522</accession>
<evidence type="ECO:0000313" key="1">
    <source>
        <dbReference type="EMBL" id="VEU37059.1"/>
    </source>
</evidence>
<reference evidence="1 2" key="1">
    <citation type="submission" date="2019-01" db="EMBL/GenBank/DDBJ databases">
        <authorList>
            <person name="Ferrante I. M."/>
        </authorList>
    </citation>
    <scope>NUCLEOTIDE SEQUENCE [LARGE SCALE GENOMIC DNA]</scope>
    <source>
        <strain evidence="1 2">B856</strain>
    </source>
</reference>
<dbReference type="Proteomes" id="UP000291116">
    <property type="component" value="Unassembled WGS sequence"/>
</dbReference>
<dbReference type="AlphaFoldDB" id="A0A448Z522"/>
<evidence type="ECO:0000313" key="2">
    <source>
        <dbReference type="Proteomes" id="UP000291116"/>
    </source>
</evidence>
<keyword evidence="2" id="KW-1185">Reference proteome</keyword>